<feature type="region of interest" description="Disordered" evidence="1">
    <location>
        <begin position="25"/>
        <end position="64"/>
    </location>
</feature>
<reference evidence="3 4" key="1">
    <citation type="submission" date="2020-02" db="EMBL/GenBank/DDBJ databases">
        <authorList>
            <person name="Dziuba M."/>
            <person name="Kuznetsov B."/>
            <person name="Mardanov A."/>
            <person name="Ravin N."/>
            <person name="Grouzdev D."/>
        </authorList>
    </citation>
    <scope>NUCLEOTIDE SEQUENCE [LARGE SCALE GENOMIC DNA]</scope>
    <source>
        <strain evidence="3 4">SpK</strain>
    </source>
</reference>
<sequence length="142" mass="15056">MRFVHLVALAPLALLVACGGAPRQGANAHATTSGGSDAAASEDKGDGQVLNAGEADPDRLKGLSPTQVRAVLGKPMFTRRDAPAEIWQYRGRVCTLDLFLYDDGGRQTVAHVAVRSQQPVDDRQCMGELVSRAAREEAMPAS</sequence>
<evidence type="ECO:0008006" key="5">
    <source>
        <dbReference type="Google" id="ProtNLM"/>
    </source>
</evidence>
<gene>
    <name evidence="3" type="ORF">G4223_15425</name>
</gene>
<feature type="chain" id="PRO_5028943563" description="Outer membrane protein assembly factor BamE" evidence="2">
    <location>
        <begin position="24"/>
        <end position="142"/>
    </location>
</feature>
<evidence type="ECO:0000256" key="2">
    <source>
        <dbReference type="SAM" id="SignalP"/>
    </source>
</evidence>
<organism evidence="3 4">
    <name type="scientific">Magnetospirillum aberrantis SpK</name>
    <dbReference type="NCBI Taxonomy" id="908842"/>
    <lineage>
        <taxon>Bacteria</taxon>
        <taxon>Pseudomonadati</taxon>
        <taxon>Pseudomonadota</taxon>
        <taxon>Alphaproteobacteria</taxon>
        <taxon>Rhodospirillales</taxon>
        <taxon>Rhodospirillaceae</taxon>
        <taxon>Magnetospirillum</taxon>
    </lineage>
</organism>
<evidence type="ECO:0000256" key="1">
    <source>
        <dbReference type="SAM" id="MobiDB-lite"/>
    </source>
</evidence>
<feature type="signal peptide" evidence="2">
    <location>
        <begin position="1"/>
        <end position="23"/>
    </location>
</feature>
<keyword evidence="2" id="KW-0732">Signal</keyword>
<comment type="caution">
    <text evidence="3">The sequence shown here is derived from an EMBL/GenBank/DDBJ whole genome shotgun (WGS) entry which is preliminary data.</text>
</comment>
<dbReference type="Proteomes" id="UP000480684">
    <property type="component" value="Unassembled WGS sequence"/>
</dbReference>
<dbReference type="PROSITE" id="PS51257">
    <property type="entry name" value="PROKAR_LIPOPROTEIN"/>
    <property type="match status" value="1"/>
</dbReference>
<accession>A0A7C9QW08</accession>
<evidence type="ECO:0000313" key="4">
    <source>
        <dbReference type="Proteomes" id="UP000480684"/>
    </source>
</evidence>
<dbReference type="AlphaFoldDB" id="A0A7C9QW08"/>
<protein>
    <recommendedName>
        <fullName evidence="5">Outer membrane protein assembly factor BamE</fullName>
    </recommendedName>
</protein>
<dbReference type="EMBL" id="JAAIYP010000041">
    <property type="protein sequence ID" value="NFV81499.1"/>
    <property type="molecule type" value="Genomic_DNA"/>
</dbReference>
<name>A0A7C9QW08_9PROT</name>
<evidence type="ECO:0000313" key="3">
    <source>
        <dbReference type="EMBL" id="NFV81499.1"/>
    </source>
</evidence>
<keyword evidence="4" id="KW-1185">Reference proteome</keyword>
<dbReference type="RefSeq" id="WP_163681612.1">
    <property type="nucleotide sequence ID" value="NZ_JAAIYP010000041.1"/>
</dbReference>
<proteinExistence type="predicted"/>